<name>A0ABU7FKG1_9ACTN</name>
<keyword evidence="2" id="KW-1185">Reference proteome</keyword>
<reference evidence="1" key="1">
    <citation type="submission" date="2024-01" db="EMBL/GenBank/DDBJ databases">
        <title>First draft genome sequence data of TA4-1, the type strain of Gram-positive actinobacterium Streptomyces chiangmaiensis.</title>
        <authorList>
            <person name="Yasawong M."/>
            <person name="Nantapong N."/>
        </authorList>
    </citation>
    <scope>NUCLEOTIDE SEQUENCE</scope>
    <source>
        <strain evidence="1">TA4-1</strain>
    </source>
</reference>
<evidence type="ECO:0000313" key="1">
    <source>
        <dbReference type="EMBL" id="MED7824607.1"/>
    </source>
</evidence>
<proteinExistence type="predicted"/>
<dbReference type="PANTHER" id="PTHR33361:SF2">
    <property type="entry name" value="DUF885 DOMAIN-CONTAINING PROTEIN"/>
    <property type="match status" value="1"/>
</dbReference>
<evidence type="ECO:0000313" key="2">
    <source>
        <dbReference type="Proteomes" id="UP001333996"/>
    </source>
</evidence>
<accession>A0ABU7FKG1</accession>
<organism evidence="1 2">
    <name type="scientific">Streptomyces chiangmaiensis</name>
    <dbReference type="NCBI Taxonomy" id="766497"/>
    <lineage>
        <taxon>Bacteria</taxon>
        <taxon>Bacillati</taxon>
        <taxon>Actinomycetota</taxon>
        <taxon>Actinomycetes</taxon>
        <taxon>Kitasatosporales</taxon>
        <taxon>Streptomycetaceae</taxon>
        <taxon>Streptomyces</taxon>
    </lineage>
</organism>
<gene>
    <name evidence="1" type="ORF">VXC91_22095</name>
</gene>
<dbReference type="PANTHER" id="PTHR33361">
    <property type="entry name" value="GLR0591 PROTEIN"/>
    <property type="match status" value="1"/>
</dbReference>
<dbReference type="Pfam" id="PF05960">
    <property type="entry name" value="DUF885"/>
    <property type="match status" value="1"/>
</dbReference>
<protein>
    <submittedName>
        <fullName evidence="1">DUF885 domain-containing protein</fullName>
    </submittedName>
</protein>
<sequence length="564" mass="62493">MSDTTRSPLPRQVADAYVDALVALDPVTGTYLGVKESSSKLPDTSPAGQEALAELARATLARLDEAERRPGADSDIERRCARLLRERLTAELAVHEADEGLRTVSNLHSPVHSARDVFTITPTETEEDWAAIAERLRAVPAAVGGYRESLTLGLERKLYAGPRPTATFIEQLTEWSDTDGQGRGWFEEFASQGPEALRSELDEAARGATAAIVELRDWVRDVYAPTIEGAPNTVGRERYARWARYFNGTDLDLDEAYAYGWSEYHRILGEMKQEAEKVLPGAATPWVALAHLDEHGTHIDGVDEVRAWLQGLMDEAIEALDGTHFELADRVRRVESCIAPPGGAAAPYYTAPSADFSRPGRTWLPTMGQTRFPAYDLVSTWYHEGVPGHHLQLAQWVHVAHNLSRYQATVGGVSANVEGWALYAERLMDELGFLTDPEQRLGYLDAQMMRAVRVIIDIGMHLELEIPADSPFHPGERWTAELAQEFFGAHSSRPADFVESELVRYLSMPGQAIGYKLGERAWLLGRENARKRHGDAFDAKAWHMAALSQGSLGLDDLVDELSQL</sequence>
<dbReference type="RefSeq" id="WP_329509041.1">
    <property type="nucleotide sequence ID" value="NZ_BAAAYZ010000085.1"/>
</dbReference>
<comment type="caution">
    <text evidence="1">The sequence shown here is derived from an EMBL/GenBank/DDBJ whole genome shotgun (WGS) entry which is preliminary data.</text>
</comment>
<dbReference type="InterPro" id="IPR010281">
    <property type="entry name" value="DUF885"/>
</dbReference>
<dbReference type="Proteomes" id="UP001333996">
    <property type="component" value="Unassembled WGS sequence"/>
</dbReference>
<dbReference type="EMBL" id="JAYWVC010000078">
    <property type="protein sequence ID" value="MED7824607.1"/>
    <property type="molecule type" value="Genomic_DNA"/>
</dbReference>